<dbReference type="InterPro" id="IPR017853">
    <property type="entry name" value="GH"/>
</dbReference>
<dbReference type="InterPro" id="IPR033132">
    <property type="entry name" value="GH_1_N_CS"/>
</dbReference>
<evidence type="ECO:0000256" key="10">
    <source>
        <dbReference type="SAM" id="MobiDB-lite"/>
    </source>
</evidence>
<dbReference type="Proteomes" id="UP001500945">
    <property type="component" value="Unassembled WGS sequence"/>
</dbReference>
<organism evidence="11 12">
    <name type="scientific">Fodinibacter luteus</name>
    <dbReference type="NCBI Taxonomy" id="552064"/>
    <lineage>
        <taxon>Bacteria</taxon>
        <taxon>Bacillati</taxon>
        <taxon>Actinomycetota</taxon>
        <taxon>Actinomycetes</taxon>
        <taxon>Micrococcales</taxon>
        <taxon>Intrasporangiaceae</taxon>
        <taxon>Fodinibacter (ex Wang et al. 2009)</taxon>
    </lineage>
</organism>
<keyword evidence="6" id="KW-0119">Carbohydrate metabolism</keyword>
<dbReference type="NCBIfam" id="TIGR03356">
    <property type="entry name" value="BGL"/>
    <property type="match status" value="1"/>
</dbReference>
<dbReference type="RefSeq" id="WP_345206995.1">
    <property type="nucleotide sequence ID" value="NZ_BAABGM010000016.1"/>
</dbReference>
<comment type="caution">
    <text evidence="11">The sequence shown here is derived from an EMBL/GenBank/DDBJ whole genome shotgun (WGS) entry which is preliminary data.</text>
</comment>
<protein>
    <recommendedName>
        <fullName evidence="3 9">Beta-glucosidase</fullName>
        <ecNumber evidence="3 9">3.2.1.21</ecNumber>
    </recommendedName>
</protein>
<feature type="region of interest" description="Disordered" evidence="10">
    <location>
        <begin position="29"/>
        <end position="60"/>
    </location>
</feature>
<sequence>MNPGELADLAALGPDFTWGVATAAFQIEGSPTADGKGPSIWDTFTHQRDRHGRTPVKDGSTADVATDSYRRYAEDIALVKALGFGAYRFSLSWPRIMPAGIRPVNRRGLDHYARVVDACLEAGVEPWVTLFHWDLPQALEDRGGWTARDTVHRYCDYVTVVAEALGDRVDHWMLFNEPLNIVISGHVTGAMAPGRRSLPAYFAALHHVNLATGLGSRALRAADPDATVGTTHYLSPPIGSGPGPLARVAERAADAVLNRAFLEPLLGLGYPWRESPLLLGVRPFIRDGDTTDAVADLDFLGVQYYTRLRAPFLPIPGLWTVPRFGGAEHGHELTSLGWEIIPEGLGLALDAVHAYGAFRRIVVTEGGASFPEQLVSGRVHDHRRIDYYARHLAQVAAARARGVPVDGYFAWSLLDNFEWAEGLTPRFGLVHVDFETQARTIKDSGYWFAEQLGGSAHP</sequence>
<proteinExistence type="inferred from homology"/>
<evidence type="ECO:0000313" key="12">
    <source>
        <dbReference type="Proteomes" id="UP001500945"/>
    </source>
</evidence>
<dbReference type="Gene3D" id="3.20.20.80">
    <property type="entry name" value="Glycosidases"/>
    <property type="match status" value="1"/>
</dbReference>
<evidence type="ECO:0000313" key="11">
    <source>
        <dbReference type="EMBL" id="GAA4409202.1"/>
    </source>
</evidence>
<evidence type="ECO:0000256" key="7">
    <source>
        <dbReference type="ARBA" id="ARBA00023295"/>
    </source>
</evidence>
<evidence type="ECO:0000256" key="6">
    <source>
        <dbReference type="ARBA" id="ARBA00023277"/>
    </source>
</evidence>
<keyword evidence="4 9" id="KW-0378">Hydrolase</keyword>
<evidence type="ECO:0000256" key="4">
    <source>
        <dbReference type="ARBA" id="ARBA00022801"/>
    </source>
</evidence>
<dbReference type="PANTHER" id="PTHR10353">
    <property type="entry name" value="GLYCOSYL HYDROLASE"/>
    <property type="match status" value="1"/>
</dbReference>
<accession>A0ABP8KKA9</accession>
<keyword evidence="5" id="KW-0136">Cellulose degradation</keyword>
<keyword evidence="7 9" id="KW-0326">Glycosidase</keyword>
<reference evidence="12" key="1">
    <citation type="journal article" date="2019" name="Int. J. Syst. Evol. Microbiol.">
        <title>The Global Catalogue of Microorganisms (GCM) 10K type strain sequencing project: providing services to taxonomists for standard genome sequencing and annotation.</title>
        <authorList>
            <consortium name="The Broad Institute Genomics Platform"/>
            <consortium name="The Broad Institute Genome Sequencing Center for Infectious Disease"/>
            <person name="Wu L."/>
            <person name="Ma J."/>
        </authorList>
    </citation>
    <scope>NUCLEOTIDE SEQUENCE [LARGE SCALE GENOMIC DNA]</scope>
    <source>
        <strain evidence="12">JCM 17809</strain>
    </source>
</reference>
<dbReference type="Pfam" id="PF00232">
    <property type="entry name" value="Glyco_hydro_1"/>
    <property type="match status" value="1"/>
</dbReference>
<comment type="catalytic activity">
    <reaction evidence="1 9">
        <text>Hydrolysis of terminal, non-reducing beta-D-glucosyl residues with release of beta-D-glucose.</text>
        <dbReference type="EC" id="3.2.1.21"/>
    </reaction>
</comment>
<keyword evidence="12" id="KW-1185">Reference proteome</keyword>
<dbReference type="PANTHER" id="PTHR10353:SF36">
    <property type="entry name" value="LP05116P"/>
    <property type="match status" value="1"/>
</dbReference>
<gene>
    <name evidence="11" type="ORF">GCM10023168_27650</name>
</gene>
<dbReference type="EMBL" id="BAABGM010000016">
    <property type="protein sequence ID" value="GAA4409202.1"/>
    <property type="molecule type" value="Genomic_DNA"/>
</dbReference>
<dbReference type="InterPro" id="IPR001360">
    <property type="entry name" value="Glyco_hydro_1"/>
</dbReference>
<dbReference type="EC" id="3.2.1.21" evidence="3 9"/>
<dbReference type="InterPro" id="IPR017736">
    <property type="entry name" value="Glyco_hydro_1_beta-glucosidase"/>
</dbReference>
<dbReference type="SUPFAM" id="SSF51445">
    <property type="entry name" value="(Trans)glycosidases"/>
    <property type="match status" value="1"/>
</dbReference>
<keyword evidence="8" id="KW-0624">Polysaccharide degradation</keyword>
<dbReference type="PROSITE" id="PS00653">
    <property type="entry name" value="GLYCOSYL_HYDROL_F1_2"/>
    <property type="match status" value="1"/>
</dbReference>
<evidence type="ECO:0000256" key="2">
    <source>
        <dbReference type="ARBA" id="ARBA00010838"/>
    </source>
</evidence>
<evidence type="ECO:0000256" key="8">
    <source>
        <dbReference type="ARBA" id="ARBA00023326"/>
    </source>
</evidence>
<name>A0ABP8KKA9_9MICO</name>
<evidence type="ECO:0000256" key="3">
    <source>
        <dbReference type="ARBA" id="ARBA00012744"/>
    </source>
</evidence>
<comment type="similarity">
    <text evidence="2 9">Belongs to the glycosyl hydrolase 1 family.</text>
</comment>
<dbReference type="PRINTS" id="PR00131">
    <property type="entry name" value="GLHYDRLASE1"/>
</dbReference>
<evidence type="ECO:0000256" key="9">
    <source>
        <dbReference type="RuleBase" id="RU361175"/>
    </source>
</evidence>
<evidence type="ECO:0000256" key="5">
    <source>
        <dbReference type="ARBA" id="ARBA00023001"/>
    </source>
</evidence>
<evidence type="ECO:0000256" key="1">
    <source>
        <dbReference type="ARBA" id="ARBA00000448"/>
    </source>
</evidence>